<dbReference type="RefSeq" id="WP_152758168.1">
    <property type="nucleotide sequence ID" value="NZ_WHLY01000002.1"/>
</dbReference>
<dbReference type="Proteomes" id="UP000479293">
    <property type="component" value="Unassembled WGS sequence"/>
</dbReference>
<organism evidence="1 2">
    <name type="scientific">Salmonirosea aquatica</name>
    <dbReference type="NCBI Taxonomy" id="2654236"/>
    <lineage>
        <taxon>Bacteria</taxon>
        <taxon>Pseudomonadati</taxon>
        <taxon>Bacteroidota</taxon>
        <taxon>Cytophagia</taxon>
        <taxon>Cytophagales</taxon>
        <taxon>Spirosomataceae</taxon>
        <taxon>Salmonirosea</taxon>
    </lineage>
</organism>
<dbReference type="AlphaFoldDB" id="A0A7C9F2U8"/>
<evidence type="ECO:0000313" key="1">
    <source>
        <dbReference type="EMBL" id="MPR33145.1"/>
    </source>
</evidence>
<sequence>MEFLKIIYRGKEYSLKELVQETNKFSKDLLLPLSYQIDTNIVDFGLVHDKGYSIAGEKFNDLYSVLASARLSLINAHTKIHKSGVTWNSGYSGQLWLRTQFLQNSILWYNSCEDYFLQIIWFAFDFYSDLENYKSEMRKCSFKNIEKELNNYKSFQSANLLLENLLIYKENENVKNIREISNSIKHKQLIRFYGLDEERNISIESVNFKSTWIDPKIVDIDITINELISVHNSILSLGTFLLEFIKFDAMFPKDKNERIPWGETRPKAEYKKISISDKYAI</sequence>
<dbReference type="EMBL" id="WHLY01000002">
    <property type="protein sequence ID" value="MPR33145.1"/>
    <property type="molecule type" value="Genomic_DNA"/>
</dbReference>
<evidence type="ECO:0000313" key="2">
    <source>
        <dbReference type="Proteomes" id="UP000479293"/>
    </source>
</evidence>
<protein>
    <submittedName>
        <fullName evidence="1">Uncharacterized protein</fullName>
    </submittedName>
</protein>
<proteinExistence type="predicted"/>
<comment type="caution">
    <text evidence="1">The sequence shown here is derived from an EMBL/GenBank/DDBJ whole genome shotgun (WGS) entry which is preliminary data.</text>
</comment>
<accession>A0A7C9F2U8</accession>
<reference evidence="1 2" key="1">
    <citation type="submission" date="2019-10" db="EMBL/GenBank/DDBJ databases">
        <title>Draft Genome Sequence of Cytophagaceae sp. SJW1-29.</title>
        <authorList>
            <person name="Choi A."/>
        </authorList>
    </citation>
    <scope>NUCLEOTIDE SEQUENCE [LARGE SCALE GENOMIC DNA]</scope>
    <source>
        <strain evidence="1 2">SJW1-29</strain>
    </source>
</reference>
<gene>
    <name evidence="1" type="ORF">GBK04_07185</name>
</gene>
<keyword evidence="2" id="KW-1185">Reference proteome</keyword>
<name>A0A7C9F2U8_9BACT</name>